<evidence type="ECO:0000313" key="2">
    <source>
        <dbReference type="EMBL" id="ETN98899.1"/>
    </source>
</evidence>
<keyword evidence="3" id="KW-1185">Reference proteome</keyword>
<sequence>LLTSKTRIVVTFEKGKSNQCCKQTQKKKQRKMRQNGRKRNLVGEKEDEGKTETTALDSLDEGQSRIIIEWFGNADDPMYKLLMFLCFFTTFFFASK</sequence>
<organism evidence="2 3">
    <name type="scientific">Reticulomyxa filosa</name>
    <dbReference type="NCBI Taxonomy" id="46433"/>
    <lineage>
        <taxon>Eukaryota</taxon>
        <taxon>Sar</taxon>
        <taxon>Rhizaria</taxon>
        <taxon>Retaria</taxon>
        <taxon>Foraminifera</taxon>
        <taxon>Monothalamids</taxon>
        <taxon>Reticulomyxidae</taxon>
        <taxon>Reticulomyxa</taxon>
    </lineage>
</organism>
<dbReference type="Proteomes" id="UP000023152">
    <property type="component" value="Unassembled WGS sequence"/>
</dbReference>
<feature type="non-terminal residue" evidence="2">
    <location>
        <position position="96"/>
    </location>
</feature>
<proteinExistence type="predicted"/>
<evidence type="ECO:0000256" key="1">
    <source>
        <dbReference type="SAM" id="MobiDB-lite"/>
    </source>
</evidence>
<evidence type="ECO:0000313" key="3">
    <source>
        <dbReference type="Proteomes" id="UP000023152"/>
    </source>
</evidence>
<comment type="caution">
    <text evidence="2">The sequence shown here is derived from an EMBL/GenBank/DDBJ whole genome shotgun (WGS) entry which is preliminary data.</text>
</comment>
<name>X6LDW4_RETFI</name>
<feature type="non-terminal residue" evidence="2">
    <location>
        <position position="1"/>
    </location>
</feature>
<accession>X6LDW4</accession>
<reference evidence="2 3" key="1">
    <citation type="journal article" date="2013" name="Curr. Biol.">
        <title>The Genome of the Foraminiferan Reticulomyxa filosa.</title>
        <authorList>
            <person name="Glockner G."/>
            <person name="Hulsmann N."/>
            <person name="Schleicher M."/>
            <person name="Noegel A.A."/>
            <person name="Eichinger L."/>
            <person name="Gallinger C."/>
            <person name="Pawlowski J."/>
            <person name="Sierra R."/>
            <person name="Euteneuer U."/>
            <person name="Pillet L."/>
            <person name="Moustafa A."/>
            <person name="Platzer M."/>
            <person name="Groth M."/>
            <person name="Szafranski K."/>
            <person name="Schliwa M."/>
        </authorList>
    </citation>
    <scope>NUCLEOTIDE SEQUENCE [LARGE SCALE GENOMIC DNA]</scope>
</reference>
<feature type="compositionally biased region" description="Basic and acidic residues" evidence="1">
    <location>
        <begin position="41"/>
        <end position="51"/>
    </location>
</feature>
<gene>
    <name evidence="2" type="ORF">RFI_38588</name>
</gene>
<dbReference type="EMBL" id="ASPP01045455">
    <property type="protein sequence ID" value="ETN98899.1"/>
    <property type="molecule type" value="Genomic_DNA"/>
</dbReference>
<protein>
    <submittedName>
        <fullName evidence="2">Uncharacterized protein</fullName>
    </submittedName>
</protein>
<feature type="compositionally biased region" description="Basic residues" evidence="1">
    <location>
        <begin position="24"/>
        <end position="40"/>
    </location>
</feature>
<feature type="region of interest" description="Disordered" evidence="1">
    <location>
        <begin position="21"/>
        <end position="57"/>
    </location>
</feature>
<dbReference type="AlphaFoldDB" id="X6LDW4"/>